<feature type="chain" id="PRO_5044777712" evidence="2">
    <location>
        <begin position="19"/>
        <end position="244"/>
    </location>
</feature>
<comment type="caution">
    <text evidence="3">The sequence shown here is derived from an EMBL/GenBank/DDBJ whole genome shotgun (WGS) entry which is preliminary data.</text>
</comment>
<dbReference type="AlphaFoldDB" id="A0ABD1EBF2"/>
<dbReference type="Proteomes" id="UP001566132">
    <property type="component" value="Unassembled WGS sequence"/>
</dbReference>
<feature type="region of interest" description="Disordered" evidence="1">
    <location>
        <begin position="131"/>
        <end position="155"/>
    </location>
</feature>
<accession>A0ABD1EBF2</accession>
<evidence type="ECO:0000313" key="4">
    <source>
        <dbReference type="Proteomes" id="UP001566132"/>
    </source>
</evidence>
<gene>
    <name evidence="3" type="ORF">ABEB36_012501</name>
</gene>
<evidence type="ECO:0000313" key="3">
    <source>
        <dbReference type="EMBL" id="KAL1491991.1"/>
    </source>
</evidence>
<evidence type="ECO:0000256" key="1">
    <source>
        <dbReference type="SAM" id="MobiDB-lite"/>
    </source>
</evidence>
<keyword evidence="2" id="KW-0732">Signal</keyword>
<name>A0ABD1EBF2_HYPHA</name>
<sequence length="244" mass="27955">MKMFYFIFFVAILSAVRADINLKPTDTQQRQANHSVYVIDANVPDQQYTIDAIGVVQLILNTWEEYEPGLVLENIQTLYQEYHTEATWKVAANCSYLVLPYNAWYIKVKDILTELEITLFATPFDPITTTSTTTPTTTRYPTTSTSTTTTPSTTTGSPLPFSVSLANYRNVDTQFLLEAVGLLQFYVDTEKDFNKALPKLLDSLQIFEDREIWKVAGSCNYVQNYTDYVWLYESWTGTDIIIFN</sequence>
<dbReference type="EMBL" id="JBDJPC010000009">
    <property type="protein sequence ID" value="KAL1491991.1"/>
    <property type="molecule type" value="Genomic_DNA"/>
</dbReference>
<protein>
    <submittedName>
        <fullName evidence="3">Uncharacterized protein</fullName>
    </submittedName>
</protein>
<evidence type="ECO:0000256" key="2">
    <source>
        <dbReference type="SAM" id="SignalP"/>
    </source>
</evidence>
<keyword evidence="4" id="KW-1185">Reference proteome</keyword>
<organism evidence="3 4">
    <name type="scientific">Hypothenemus hampei</name>
    <name type="common">Coffee berry borer</name>
    <dbReference type="NCBI Taxonomy" id="57062"/>
    <lineage>
        <taxon>Eukaryota</taxon>
        <taxon>Metazoa</taxon>
        <taxon>Ecdysozoa</taxon>
        <taxon>Arthropoda</taxon>
        <taxon>Hexapoda</taxon>
        <taxon>Insecta</taxon>
        <taxon>Pterygota</taxon>
        <taxon>Neoptera</taxon>
        <taxon>Endopterygota</taxon>
        <taxon>Coleoptera</taxon>
        <taxon>Polyphaga</taxon>
        <taxon>Cucujiformia</taxon>
        <taxon>Curculionidae</taxon>
        <taxon>Scolytinae</taxon>
        <taxon>Hypothenemus</taxon>
    </lineage>
</organism>
<proteinExistence type="predicted"/>
<feature type="signal peptide" evidence="2">
    <location>
        <begin position="1"/>
        <end position="18"/>
    </location>
</feature>
<reference evidence="3 4" key="1">
    <citation type="submission" date="2024-05" db="EMBL/GenBank/DDBJ databases">
        <title>Genetic variation in Jamaican populations of the coffee berry borer (Hypothenemus hampei).</title>
        <authorList>
            <person name="Errbii M."/>
            <person name="Myrie A."/>
        </authorList>
    </citation>
    <scope>NUCLEOTIDE SEQUENCE [LARGE SCALE GENOMIC DNA]</scope>
    <source>
        <strain evidence="3">JA-Hopewell-2020-01-JO</strain>
        <tissue evidence="3">Whole body</tissue>
    </source>
</reference>